<dbReference type="Proteomes" id="UP000734854">
    <property type="component" value="Unassembled WGS sequence"/>
</dbReference>
<evidence type="ECO:0000259" key="2">
    <source>
        <dbReference type="Pfam" id="PF05003"/>
    </source>
</evidence>
<comment type="caution">
    <text evidence="4">The sequence shown here is derived from an EMBL/GenBank/DDBJ whole genome shotgun (WGS) entry which is preliminary data.</text>
</comment>
<organism evidence="4 5">
    <name type="scientific">Zingiber officinale</name>
    <name type="common">Ginger</name>
    <name type="synonym">Amomum zingiber</name>
    <dbReference type="NCBI Taxonomy" id="94328"/>
    <lineage>
        <taxon>Eukaryota</taxon>
        <taxon>Viridiplantae</taxon>
        <taxon>Streptophyta</taxon>
        <taxon>Embryophyta</taxon>
        <taxon>Tracheophyta</taxon>
        <taxon>Spermatophyta</taxon>
        <taxon>Magnoliopsida</taxon>
        <taxon>Liliopsida</taxon>
        <taxon>Zingiberales</taxon>
        <taxon>Zingiberaceae</taxon>
        <taxon>Zingiber</taxon>
    </lineage>
</organism>
<dbReference type="EMBL" id="JACMSC010000013">
    <property type="protein sequence ID" value="KAG6491726.1"/>
    <property type="molecule type" value="Genomic_DNA"/>
</dbReference>
<keyword evidence="5" id="KW-1185">Reference proteome</keyword>
<reference evidence="4 5" key="1">
    <citation type="submission" date="2020-08" db="EMBL/GenBank/DDBJ databases">
        <title>Plant Genome Project.</title>
        <authorList>
            <person name="Zhang R.-G."/>
        </authorList>
    </citation>
    <scope>NUCLEOTIDE SEQUENCE [LARGE SCALE GENOMIC DNA]</scope>
    <source>
        <tissue evidence="4">Rhizome</tissue>
    </source>
</reference>
<dbReference type="Pfam" id="PF05003">
    <property type="entry name" value="DUF668"/>
    <property type="match status" value="1"/>
</dbReference>
<feature type="region of interest" description="Disordered" evidence="1">
    <location>
        <begin position="172"/>
        <end position="199"/>
    </location>
</feature>
<dbReference type="PANTHER" id="PTHR31371">
    <property type="entry name" value="BNAC09G50660D PROTEIN"/>
    <property type="match status" value="1"/>
</dbReference>
<dbReference type="GO" id="GO:0045927">
    <property type="term" value="P:positive regulation of growth"/>
    <property type="evidence" value="ECO:0007669"/>
    <property type="project" value="InterPro"/>
</dbReference>
<name>A0A8J5FN04_ZINOF</name>
<feature type="domain" description="DUF668" evidence="2">
    <location>
        <begin position="322"/>
        <end position="416"/>
    </location>
</feature>
<protein>
    <submittedName>
        <fullName evidence="4">Uncharacterized protein</fullName>
    </submittedName>
</protein>
<evidence type="ECO:0000313" key="4">
    <source>
        <dbReference type="EMBL" id="KAG6491726.1"/>
    </source>
</evidence>
<dbReference type="InterPro" id="IPR007700">
    <property type="entry name" value="DUF668"/>
</dbReference>
<dbReference type="InterPro" id="IPR021864">
    <property type="entry name" value="DUF3475"/>
</dbReference>
<sequence length="546" mass="61156">MGVPKVFENLRGRIGSIDFADSPVVGILTFEAAAAMARLVSLHRSLAEGQFLHLRQSMRSQGVAYLTSKDQSFLLRLACAESLAELDKAATSVARLCPKCRDPILRRFDRFYDDVKAGALRLGRVAEVDRLGLGSTEKDVEKRLKNMEKWVAAASKLYEEMEELGGLEAAEQRVEQQKRHSGPIPKQQQQPGVSTVPSEVVSAQRHRVRRLKEESLWSKRVDKIVELMVRAVITVFARLCFVFGPYVLGFPPAPPERHYSRFPLLPGGLDLFTKRSSGPIHRPSAAKEVPIVSNSAPIVMRKDTSQKWFDEMRNLLEAGPSTVGGSGLALRYANIIELAEKLGKSMSEDGEEAAAAEREELYEMLPSGMRTAVRAKLRECWRREGGTRDATMAEGWREAVGRILAWLSQVARDTLRWQEEHYMEQRFYTRPRALLLQTLHFADQEKTEAAIVEVLVGLSCAHWYEHNLLANIQDKEGRQLTYTPRDTLACATWHAKPHGKQACKPSGLHASHTWLAGTLQPPASHVVACWLASLARLAQARSIKRP</sequence>
<evidence type="ECO:0000313" key="5">
    <source>
        <dbReference type="Proteomes" id="UP000734854"/>
    </source>
</evidence>
<dbReference type="Pfam" id="PF11961">
    <property type="entry name" value="DUF3475"/>
    <property type="match status" value="1"/>
</dbReference>
<accession>A0A8J5FN04</accession>
<proteinExistence type="predicted"/>
<evidence type="ECO:0000256" key="1">
    <source>
        <dbReference type="SAM" id="MobiDB-lite"/>
    </source>
</evidence>
<feature type="domain" description="DUF3475" evidence="3">
    <location>
        <begin position="27"/>
        <end position="81"/>
    </location>
</feature>
<evidence type="ECO:0000259" key="3">
    <source>
        <dbReference type="Pfam" id="PF11961"/>
    </source>
</evidence>
<feature type="compositionally biased region" description="Polar residues" evidence="1">
    <location>
        <begin position="186"/>
        <end position="197"/>
    </location>
</feature>
<dbReference type="AlphaFoldDB" id="A0A8J5FN04"/>
<dbReference type="PANTHER" id="PTHR31371:SF13">
    <property type="entry name" value="OS05G0457600 PROTEIN"/>
    <property type="match status" value="1"/>
</dbReference>
<gene>
    <name evidence="4" type="ORF">ZIOFF_046662</name>
</gene>